<reference evidence="4" key="1">
    <citation type="submission" date="2012-12" db="EMBL/GenBank/DDBJ databases">
        <authorList>
            <person name="Hellsten U."/>
            <person name="Grimwood J."/>
            <person name="Chapman J.A."/>
            <person name="Shapiro H."/>
            <person name="Aerts A."/>
            <person name="Otillar R.P."/>
            <person name="Terry A.Y."/>
            <person name="Boore J.L."/>
            <person name="Simakov O."/>
            <person name="Marletaz F."/>
            <person name="Cho S.-J."/>
            <person name="Edsinger-Gonzales E."/>
            <person name="Havlak P."/>
            <person name="Kuo D.-H."/>
            <person name="Larsson T."/>
            <person name="Lv J."/>
            <person name="Arendt D."/>
            <person name="Savage R."/>
            <person name="Osoegawa K."/>
            <person name="de Jong P."/>
            <person name="Lindberg D.R."/>
            <person name="Seaver E.C."/>
            <person name="Weisblat D.A."/>
            <person name="Putnam N.H."/>
            <person name="Grigoriev I.V."/>
            <person name="Rokhsar D.S."/>
        </authorList>
    </citation>
    <scope>NUCLEOTIDE SEQUENCE</scope>
    <source>
        <strain evidence="4">I ESC-2004</strain>
    </source>
</reference>
<dbReference type="EnsemblMetazoa" id="CapteT214285">
    <property type="protein sequence ID" value="CapteP214285"/>
    <property type="gene ID" value="CapteG214285"/>
</dbReference>
<keyword evidence="1" id="KW-0732">Signal</keyword>
<feature type="signal peptide" evidence="1">
    <location>
        <begin position="1"/>
        <end position="20"/>
    </location>
</feature>
<reference evidence="2 4" key="2">
    <citation type="journal article" date="2013" name="Nature">
        <title>Insights into bilaterian evolution from three spiralian genomes.</title>
        <authorList>
            <person name="Simakov O."/>
            <person name="Marletaz F."/>
            <person name="Cho S.J."/>
            <person name="Edsinger-Gonzales E."/>
            <person name="Havlak P."/>
            <person name="Hellsten U."/>
            <person name="Kuo D.H."/>
            <person name="Larsson T."/>
            <person name="Lv J."/>
            <person name="Arendt D."/>
            <person name="Savage R."/>
            <person name="Osoegawa K."/>
            <person name="de Jong P."/>
            <person name="Grimwood J."/>
            <person name="Chapman J.A."/>
            <person name="Shapiro H."/>
            <person name="Aerts A."/>
            <person name="Otillar R.P."/>
            <person name="Terry A.Y."/>
            <person name="Boore J.L."/>
            <person name="Grigoriev I.V."/>
            <person name="Lindberg D.R."/>
            <person name="Seaver E.C."/>
            <person name="Weisblat D.A."/>
            <person name="Putnam N.H."/>
            <person name="Rokhsar D.S."/>
        </authorList>
    </citation>
    <scope>NUCLEOTIDE SEQUENCE</scope>
    <source>
        <strain evidence="2 4">I ESC-2004</strain>
    </source>
</reference>
<dbReference type="EMBL" id="KB297574">
    <property type="protein sequence ID" value="ELU10366.1"/>
    <property type="molecule type" value="Genomic_DNA"/>
</dbReference>
<keyword evidence="4" id="KW-1185">Reference proteome</keyword>
<protein>
    <recommendedName>
        <fullName evidence="5">C-type lectin domain-containing protein</fullName>
    </recommendedName>
</protein>
<dbReference type="HOGENOM" id="CLU_1367384_0_0_1"/>
<feature type="chain" id="PRO_5008788635" description="C-type lectin domain-containing protein" evidence="1">
    <location>
        <begin position="21"/>
        <end position="200"/>
    </location>
</feature>
<evidence type="ECO:0000313" key="4">
    <source>
        <dbReference type="Proteomes" id="UP000014760"/>
    </source>
</evidence>
<evidence type="ECO:0000256" key="1">
    <source>
        <dbReference type="SAM" id="SignalP"/>
    </source>
</evidence>
<evidence type="ECO:0008006" key="5">
    <source>
        <dbReference type="Google" id="ProtNLM"/>
    </source>
</evidence>
<name>R7V211_CAPTE</name>
<dbReference type="AlphaFoldDB" id="R7V211"/>
<reference evidence="3" key="3">
    <citation type="submission" date="2015-06" db="UniProtKB">
        <authorList>
            <consortium name="EnsemblMetazoa"/>
        </authorList>
    </citation>
    <scope>IDENTIFICATION</scope>
</reference>
<organism evidence="2">
    <name type="scientific">Capitella teleta</name>
    <name type="common">Polychaete worm</name>
    <dbReference type="NCBI Taxonomy" id="283909"/>
    <lineage>
        <taxon>Eukaryota</taxon>
        <taxon>Metazoa</taxon>
        <taxon>Spiralia</taxon>
        <taxon>Lophotrochozoa</taxon>
        <taxon>Annelida</taxon>
        <taxon>Polychaeta</taxon>
        <taxon>Sedentaria</taxon>
        <taxon>Scolecida</taxon>
        <taxon>Capitellidae</taxon>
        <taxon>Capitella</taxon>
    </lineage>
</organism>
<evidence type="ECO:0000313" key="3">
    <source>
        <dbReference type="EnsemblMetazoa" id="CapteP214285"/>
    </source>
</evidence>
<dbReference type="InterPro" id="IPR016187">
    <property type="entry name" value="CTDL_fold"/>
</dbReference>
<proteinExistence type="predicted"/>
<evidence type="ECO:0000313" key="2">
    <source>
        <dbReference type="EMBL" id="ELU10366.1"/>
    </source>
</evidence>
<dbReference type="EMBL" id="AMQN01020709">
    <property type="status" value="NOT_ANNOTATED_CDS"/>
    <property type="molecule type" value="Genomic_DNA"/>
</dbReference>
<sequence>MTSMKRCLFLLLCLARPCQPQPSSDEGDEGANSCLSDHWDEYSKNLDLIDILDQRLEVLKTKLDVHDGLYTHKCLPGYTRTMPDHPSYCFGIPTTKRMNISDAAALCRTQHASLPTIENDKMKLALQTFLESVGGAVKRLHPLMNLLHLCSISPIKATVRWKSGSSPSTSGHFTYPEPFAIPWLAQKAAYYRDWIVMLAN</sequence>
<dbReference type="Proteomes" id="UP000014760">
    <property type="component" value="Unassembled WGS sequence"/>
</dbReference>
<dbReference type="SUPFAM" id="SSF56436">
    <property type="entry name" value="C-type lectin-like"/>
    <property type="match status" value="1"/>
</dbReference>
<gene>
    <name evidence="2" type="ORF">CAPTEDRAFT_214285</name>
</gene>
<accession>R7V211</accession>